<proteinExistence type="predicted"/>
<dbReference type="AlphaFoldDB" id="A0A9N9ELZ7"/>
<dbReference type="EMBL" id="CAJVPY010007395">
    <property type="protein sequence ID" value="CAG8679880.1"/>
    <property type="molecule type" value="Genomic_DNA"/>
</dbReference>
<dbReference type="OrthoDB" id="10499719at2759"/>
<dbReference type="Proteomes" id="UP000789405">
    <property type="component" value="Unassembled WGS sequence"/>
</dbReference>
<evidence type="ECO:0000313" key="1">
    <source>
        <dbReference type="EMBL" id="CAG8679880.1"/>
    </source>
</evidence>
<organism evidence="1 2">
    <name type="scientific">Dentiscutata erythropus</name>
    <dbReference type="NCBI Taxonomy" id="1348616"/>
    <lineage>
        <taxon>Eukaryota</taxon>
        <taxon>Fungi</taxon>
        <taxon>Fungi incertae sedis</taxon>
        <taxon>Mucoromycota</taxon>
        <taxon>Glomeromycotina</taxon>
        <taxon>Glomeromycetes</taxon>
        <taxon>Diversisporales</taxon>
        <taxon>Gigasporaceae</taxon>
        <taxon>Dentiscutata</taxon>
    </lineage>
</organism>
<keyword evidence="2" id="KW-1185">Reference proteome</keyword>
<reference evidence="1" key="1">
    <citation type="submission" date="2021-06" db="EMBL/GenBank/DDBJ databases">
        <authorList>
            <person name="Kallberg Y."/>
            <person name="Tangrot J."/>
            <person name="Rosling A."/>
        </authorList>
    </citation>
    <scope>NUCLEOTIDE SEQUENCE</scope>
    <source>
        <strain evidence="1">MA453B</strain>
    </source>
</reference>
<protein>
    <submittedName>
        <fullName evidence="1">7213_t:CDS:1</fullName>
    </submittedName>
</protein>
<sequence length="139" mass="16107">MVIKEERDPALRRPTQPCLYVLLTQTCDTSPHNNKPSKQFGERSYLPDVGKLWKNFKDLFDKKAGLDPKFSFNQMATEIRELREGKGVAASTLKKFYKRKTNPRKSTLNAIKEWIDNNKEIDDSDNIINSSDNKEDNEI</sequence>
<gene>
    <name evidence="1" type="ORF">DERYTH_LOCUS11738</name>
</gene>
<name>A0A9N9ELZ7_9GLOM</name>
<comment type="caution">
    <text evidence="1">The sequence shown here is derived from an EMBL/GenBank/DDBJ whole genome shotgun (WGS) entry which is preliminary data.</text>
</comment>
<accession>A0A9N9ELZ7</accession>
<evidence type="ECO:0000313" key="2">
    <source>
        <dbReference type="Proteomes" id="UP000789405"/>
    </source>
</evidence>